<dbReference type="GeneID" id="93520952"/>
<keyword evidence="6 7" id="KW-0472">Membrane</keyword>
<evidence type="ECO:0000256" key="3">
    <source>
        <dbReference type="ARBA" id="ARBA00022475"/>
    </source>
</evidence>
<reference evidence="9" key="2">
    <citation type="submission" date="2012-04" db="EMBL/GenBank/DDBJ databases">
        <title>Complete genome sequence of Providencia stuartii clinical isolate MRSN 2154.</title>
        <authorList>
            <person name="Clifford R.J."/>
            <person name="Hang J."/>
            <person name="Riley M.C."/>
            <person name="Onmus-Leone F."/>
            <person name="Kuschner R.A."/>
            <person name="Lesho E.P."/>
            <person name="Waterman P.E."/>
        </authorList>
    </citation>
    <scope>NUCLEOTIDE SEQUENCE [LARGE SCALE GENOMIC DNA]</scope>
    <source>
        <strain evidence="9">MRSN 2154</strain>
    </source>
</reference>
<name>A0A140NKL3_PROSM</name>
<evidence type="ECO:0000256" key="2">
    <source>
        <dbReference type="ARBA" id="ARBA00005779"/>
    </source>
</evidence>
<reference evidence="8 9" key="1">
    <citation type="journal article" date="2012" name="J. Bacteriol.">
        <title>Complete Genome Sequence of Providencia stuartii Clinical Isolate MRSN 2154.</title>
        <authorList>
            <person name="Clifford R.J."/>
            <person name="Hang J."/>
            <person name="Riley M.C."/>
            <person name="Onmus-Leone F."/>
            <person name="Kuschner R.A."/>
            <person name="Lesho E.P."/>
            <person name="Waterman P.E."/>
        </authorList>
    </citation>
    <scope>NUCLEOTIDE SEQUENCE [LARGE SCALE GENOMIC DNA]</scope>
    <source>
        <strain evidence="8 9">MRSN 2154</strain>
    </source>
</reference>
<sequence length="135" mass="14565">MDFTAILSALLSFISYFAIGAVMVLAFLFIYTRISRHNEWVLIKQNNTAAGLAFIGAMLGYITPLSSAISHSISILDCIIWGVIALLVQLLVLGATKIYMPKISEKIEQNNISAGLFLGGTSLGFGILNAVSMSY</sequence>
<feature type="transmembrane region" description="Helical" evidence="7">
    <location>
        <begin position="112"/>
        <end position="131"/>
    </location>
</feature>
<dbReference type="InterPro" id="IPR007140">
    <property type="entry name" value="DUF350"/>
</dbReference>
<proteinExistence type="inferred from homology"/>
<evidence type="ECO:0000256" key="1">
    <source>
        <dbReference type="ARBA" id="ARBA00004651"/>
    </source>
</evidence>
<organism evidence="8 9">
    <name type="scientific">Providencia stuartii (strain MRSN 2154)</name>
    <dbReference type="NCBI Taxonomy" id="1157951"/>
    <lineage>
        <taxon>Bacteria</taxon>
        <taxon>Pseudomonadati</taxon>
        <taxon>Pseudomonadota</taxon>
        <taxon>Gammaproteobacteria</taxon>
        <taxon>Enterobacterales</taxon>
        <taxon>Morganellaceae</taxon>
        <taxon>Providencia</taxon>
    </lineage>
</organism>
<dbReference type="Proteomes" id="UP000005012">
    <property type="component" value="Chromosome"/>
</dbReference>
<dbReference type="KEGG" id="psi:S70_12235"/>
<dbReference type="AlphaFoldDB" id="A0A140NKL3"/>
<comment type="similarity">
    <text evidence="2">Belongs to the UPF0719 family.</text>
</comment>
<protein>
    <recommendedName>
        <fullName evidence="10">DUF350 domain-containing protein</fullName>
    </recommendedName>
</protein>
<keyword evidence="4 7" id="KW-0812">Transmembrane</keyword>
<feature type="transmembrane region" description="Helical" evidence="7">
    <location>
        <begin position="79"/>
        <end position="100"/>
    </location>
</feature>
<dbReference type="PANTHER" id="PTHR40043">
    <property type="entry name" value="UPF0719 INNER MEMBRANE PROTEIN YJFL"/>
    <property type="match status" value="1"/>
</dbReference>
<dbReference type="OrthoDB" id="5573330at2"/>
<keyword evidence="5 7" id="KW-1133">Transmembrane helix</keyword>
<evidence type="ECO:0000313" key="9">
    <source>
        <dbReference type="Proteomes" id="UP000005012"/>
    </source>
</evidence>
<feature type="transmembrane region" description="Helical" evidence="7">
    <location>
        <begin position="6"/>
        <end position="31"/>
    </location>
</feature>
<evidence type="ECO:0008006" key="10">
    <source>
        <dbReference type="Google" id="ProtNLM"/>
    </source>
</evidence>
<comment type="subcellular location">
    <subcellularLocation>
        <location evidence="1">Cell membrane</location>
        <topology evidence="1">Multi-pass membrane protein</topology>
    </subcellularLocation>
</comment>
<feature type="transmembrane region" description="Helical" evidence="7">
    <location>
        <begin position="52"/>
        <end position="73"/>
    </location>
</feature>
<evidence type="ECO:0000256" key="4">
    <source>
        <dbReference type="ARBA" id="ARBA00022692"/>
    </source>
</evidence>
<dbReference type="GO" id="GO:0005886">
    <property type="term" value="C:plasma membrane"/>
    <property type="evidence" value="ECO:0007669"/>
    <property type="project" value="UniProtKB-SubCell"/>
</dbReference>
<evidence type="ECO:0000313" key="8">
    <source>
        <dbReference type="EMBL" id="AFH94294.1"/>
    </source>
</evidence>
<dbReference type="HOGENOM" id="CLU_122820_0_1_6"/>
<dbReference type="PANTHER" id="PTHR40043:SF1">
    <property type="entry name" value="UPF0719 INNER MEMBRANE PROTEIN YJFL"/>
    <property type="match status" value="1"/>
</dbReference>
<dbReference type="EMBL" id="CP003488">
    <property type="protein sequence ID" value="AFH94294.1"/>
    <property type="molecule type" value="Genomic_DNA"/>
</dbReference>
<keyword evidence="3" id="KW-1003">Cell membrane</keyword>
<evidence type="ECO:0000256" key="7">
    <source>
        <dbReference type="SAM" id="Phobius"/>
    </source>
</evidence>
<dbReference type="RefSeq" id="WP_004915844.1">
    <property type="nucleotide sequence ID" value="NC_017731.1"/>
</dbReference>
<gene>
    <name evidence="8" type="ordered locus">S70_12235</name>
</gene>
<accession>A0A140NKL3</accession>
<evidence type="ECO:0000256" key="5">
    <source>
        <dbReference type="ARBA" id="ARBA00022989"/>
    </source>
</evidence>
<evidence type="ECO:0000256" key="6">
    <source>
        <dbReference type="ARBA" id="ARBA00023136"/>
    </source>
</evidence>
<dbReference type="PATRIC" id="fig|1157951.4.peg.2460"/>
<dbReference type="Pfam" id="PF03994">
    <property type="entry name" value="DUF350"/>
    <property type="match status" value="1"/>
</dbReference>